<evidence type="ECO:0008006" key="3">
    <source>
        <dbReference type="Google" id="ProtNLM"/>
    </source>
</evidence>
<dbReference type="Proteomes" id="UP001333110">
    <property type="component" value="Unassembled WGS sequence"/>
</dbReference>
<reference evidence="1 2" key="1">
    <citation type="journal article" date="2023" name="J. Hered.">
        <title>Chromosome-level genome of the wood stork (Mycteria americana) provides insight into avian chromosome evolution.</title>
        <authorList>
            <person name="Flamio R. Jr."/>
            <person name="Ramstad K.M."/>
        </authorList>
    </citation>
    <scope>NUCLEOTIDE SEQUENCE [LARGE SCALE GENOMIC DNA]</scope>
    <source>
        <strain evidence="1">JAX WOST 10</strain>
    </source>
</reference>
<keyword evidence="2" id="KW-1185">Reference proteome</keyword>
<dbReference type="Gene3D" id="3.30.420.10">
    <property type="entry name" value="Ribonuclease H-like superfamily/Ribonuclease H"/>
    <property type="match status" value="1"/>
</dbReference>
<dbReference type="GO" id="GO:0003676">
    <property type="term" value="F:nucleic acid binding"/>
    <property type="evidence" value="ECO:0007669"/>
    <property type="project" value="InterPro"/>
</dbReference>
<dbReference type="AlphaFoldDB" id="A0AAN7S7B8"/>
<evidence type="ECO:0000313" key="1">
    <source>
        <dbReference type="EMBL" id="KAK4830717.1"/>
    </source>
</evidence>
<protein>
    <recommendedName>
        <fullName evidence="3">RNase H type-1 domain-containing protein</fullName>
    </recommendedName>
</protein>
<comment type="caution">
    <text evidence="1">The sequence shown here is derived from an EMBL/GenBank/DDBJ whole genome shotgun (WGS) entry which is preliminary data.</text>
</comment>
<proteinExistence type="predicted"/>
<sequence>MKGFELLQKCLVLKHSSSWHPDCWCWAGCSKGESPLHTMQLMLRGKAKLFGISPEEEVMHAEETSLYNKLPENEKQYALFTDGSWHSVGKHRRWKAAVWSLIRQVVETAEGKGESSQFAEVKAFQLALDIAE</sequence>
<accession>A0AAN7S7B8</accession>
<gene>
    <name evidence="1" type="ORF">QYF61_013167</name>
</gene>
<dbReference type="EMBL" id="JAUNZN010000001">
    <property type="protein sequence ID" value="KAK4830717.1"/>
    <property type="molecule type" value="Genomic_DNA"/>
</dbReference>
<name>A0AAN7S7B8_MYCAM</name>
<dbReference type="InterPro" id="IPR036397">
    <property type="entry name" value="RNaseH_sf"/>
</dbReference>
<evidence type="ECO:0000313" key="2">
    <source>
        <dbReference type="Proteomes" id="UP001333110"/>
    </source>
</evidence>
<organism evidence="1 2">
    <name type="scientific">Mycteria americana</name>
    <name type="common">Wood stork</name>
    <dbReference type="NCBI Taxonomy" id="33587"/>
    <lineage>
        <taxon>Eukaryota</taxon>
        <taxon>Metazoa</taxon>
        <taxon>Chordata</taxon>
        <taxon>Craniata</taxon>
        <taxon>Vertebrata</taxon>
        <taxon>Euteleostomi</taxon>
        <taxon>Archelosauria</taxon>
        <taxon>Archosauria</taxon>
        <taxon>Dinosauria</taxon>
        <taxon>Saurischia</taxon>
        <taxon>Theropoda</taxon>
        <taxon>Coelurosauria</taxon>
        <taxon>Aves</taxon>
        <taxon>Neognathae</taxon>
        <taxon>Neoaves</taxon>
        <taxon>Aequornithes</taxon>
        <taxon>Ciconiiformes</taxon>
        <taxon>Ciconiidae</taxon>
        <taxon>Mycteria</taxon>
    </lineage>
</organism>